<protein>
    <submittedName>
        <fullName evidence="2">Uncharacterized protein</fullName>
    </submittedName>
</protein>
<feature type="compositionally biased region" description="Polar residues" evidence="1">
    <location>
        <begin position="1"/>
        <end position="10"/>
    </location>
</feature>
<gene>
    <name evidence="2" type="ORF">SMACR_06159</name>
</gene>
<sequence>MSANASNTSDVPEHMKSGWYSDEEESREGKKSRKPKEEKPDTRFGNIIRRFSVSSRDSQSSSSTNGKP</sequence>
<dbReference type="AlphaFoldDB" id="A0A8S8ZRL1"/>
<reference evidence="2 3" key="1">
    <citation type="submission" date="2017-07" db="EMBL/GenBank/DDBJ databases">
        <title>Genome sequence of the Sordaria macrospora wild type strain R19027.</title>
        <authorList>
            <person name="Nowrousian M."/>
            <person name="Teichert I."/>
            <person name="Kueck U."/>
        </authorList>
    </citation>
    <scope>NUCLEOTIDE SEQUENCE [LARGE SCALE GENOMIC DNA]</scope>
    <source>
        <strain evidence="2 3">R19027</strain>
        <tissue evidence="2">Mycelium</tissue>
    </source>
</reference>
<name>A0A8S8ZRL1_SORMA</name>
<accession>A0A8S8ZRL1</accession>
<dbReference type="Proteomes" id="UP000433876">
    <property type="component" value="Unassembled WGS sequence"/>
</dbReference>
<proteinExistence type="predicted"/>
<organism evidence="2 3">
    <name type="scientific">Sordaria macrospora</name>
    <dbReference type="NCBI Taxonomy" id="5147"/>
    <lineage>
        <taxon>Eukaryota</taxon>
        <taxon>Fungi</taxon>
        <taxon>Dikarya</taxon>
        <taxon>Ascomycota</taxon>
        <taxon>Pezizomycotina</taxon>
        <taxon>Sordariomycetes</taxon>
        <taxon>Sordariomycetidae</taxon>
        <taxon>Sordariales</taxon>
        <taxon>Sordariaceae</taxon>
        <taxon>Sordaria</taxon>
    </lineage>
</organism>
<comment type="caution">
    <text evidence="2">The sequence shown here is derived from an EMBL/GenBank/DDBJ whole genome shotgun (WGS) entry which is preliminary data.</text>
</comment>
<evidence type="ECO:0000256" key="1">
    <source>
        <dbReference type="SAM" id="MobiDB-lite"/>
    </source>
</evidence>
<dbReference type="EMBL" id="NMPR01000037">
    <property type="protein sequence ID" value="KAA8633394.1"/>
    <property type="molecule type" value="Genomic_DNA"/>
</dbReference>
<feature type="region of interest" description="Disordered" evidence="1">
    <location>
        <begin position="1"/>
        <end position="68"/>
    </location>
</feature>
<evidence type="ECO:0000313" key="2">
    <source>
        <dbReference type="EMBL" id="KAA8633394.1"/>
    </source>
</evidence>
<feature type="compositionally biased region" description="Low complexity" evidence="1">
    <location>
        <begin position="49"/>
        <end position="68"/>
    </location>
</feature>
<evidence type="ECO:0000313" key="3">
    <source>
        <dbReference type="Proteomes" id="UP000433876"/>
    </source>
</evidence>